<keyword evidence="1" id="KW-0444">Lipid biosynthesis</keyword>
<keyword evidence="4" id="KW-0560">Oxidoreductase</keyword>
<evidence type="ECO:0000256" key="1">
    <source>
        <dbReference type="ARBA" id="ARBA00022516"/>
    </source>
</evidence>
<dbReference type="GO" id="GO:0005789">
    <property type="term" value="C:endoplasmic reticulum membrane"/>
    <property type="evidence" value="ECO:0007669"/>
    <property type="project" value="TreeGrafter"/>
</dbReference>
<evidence type="ECO:0000256" key="6">
    <source>
        <dbReference type="ARBA" id="ARBA00023593"/>
    </source>
</evidence>
<comment type="similarity">
    <text evidence="6">Belongs to the short-chain dehydrogenases/reductases (SDR) family. ERG27 subfamily.</text>
</comment>
<dbReference type="GO" id="GO:0000253">
    <property type="term" value="F:3-beta-hydroxysteroid 3-dehydrogenase (NADP+) activity"/>
    <property type="evidence" value="ECO:0007669"/>
    <property type="project" value="TreeGrafter"/>
</dbReference>
<keyword evidence="5" id="KW-0443">Lipid metabolism</keyword>
<dbReference type="GO" id="GO:0005741">
    <property type="term" value="C:mitochondrial outer membrane"/>
    <property type="evidence" value="ECO:0007669"/>
    <property type="project" value="TreeGrafter"/>
</dbReference>
<dbReference type="EMBL" id="KN824288">
    <property type="protein sequence ID" value="KIM29467.1"/>
    <property type="molecule type" value="Genomic_DNA"/>
</dbReference>
<gene>
    <name evidence="7" type="ORF">M408DRAFT_8147</name>
</gene>
<sequence length="402" mass="44891">MSPPYPIIIVTGANGGVGYGICQRLLLNLSGNAPEDALPQALVTSEKGQTPCEFTPTSRLCLVLACRSLKKAAQARADLLEFFDNYIAIAIKKKPVQSEHLKVFRKNLSIDLLELDLASTRSTFDFCDKVTKTYPYISHAIFNAGCAPWAGINWLLAVKCCLINIRDAVTHPRFKLQTTGVMSDEGLGWTFQCNVFGHFIIYRELQKLLHLSPWPARVIWTASLDVEHTLVEIDWDDWQLIKATSVYETSKYQIELVSSILDLERSAATPPPGNSPIRHLISHPGVTCTNIFTSSLNMITEYLMWMAFILARVLGSPYHPISWINGAIAAAHLALAPLVFLAPRDKATVYGARASFFGNPYVDSSKVVNWPENQPNAQNLVDRCDDLYRKLKQERKSRPLAN</sequence>
<dbReference type="PANTHER" id="PTHR43647">
    <property type="entry name" value="DEHYDROGENASE"/>
    <property type="match status" value="1"/>
</dbReference>
<dbReference type="Proteomes" id="UP000054097">
    <property type="component" value="Unassembled WGS sequence"/>
</dbReference>
<evidence type="ECO:0008006" key="9">
    <source>
        <dbReference type="Google" id="ProtNLM"/>
    </source>
</evidence>
<protein>
    <recommendedName>
        <fullName evidence="9">3-keto sterol reductase</fullName>
    </recommendedName>
</protein>
<evidence type="ECO:0000256" key="5">
    <source>
        <dbReference type="ARBA" id="ARBA00023098"/>
    </source>
</evidence>
<dbReference type="PANTHER" id="PTHR43647:SF1">
    <property type="entry name" value="3-KETO-STEROID REDUCTASE ERG27"/>
    <property type="match status" value="1"/>
</dbReference>
<evidence type="ECO:0000313" key="7">
    <source>
        <dbReference type="EMBL" id="KIM29467.1"/>
    </source>
</evidence>
<name>A0A0C2XK95_SERVB</name>
<dbReference type="InterPro" id="IPR036291">
    <property type="entry name" value="NAD(P)-bd_dom_sf"/>
</dbReference>
<keyword evidence="2" id="KW-0521">NADP</keyword>
<dbReference type="SUPFAM" id="SSF51735">
    <property type="entry name" value="NAD(P)-binding Rossmann-fold domains"/>
    <property type="match status" value="1"/>
</dbReference>
<reference evidence="8" key="2">
    <citation type="submission" date="2015-01" db="EMBL/GenBank/DDBJ databases">
        <title>Evolutionary Origins and Diversification of the Mycorrhizal Mutualists.</title>
        <authorList>
            <consortium name="DOE Joint Genome Institute"/>
            <consortium name="Mycorrhizal Genomics Consortium"/>
            <person name="Kohler A."/>
            <person name="Kuo A."/>
            <person name="Nagy L.G."/>
            <person name="Floudas D."/>
            <person name="Copeland A."/>
            <person name="Barry K.W."/>
            <person name="Cichocki N."/>
            <person name="Veneault-Fourrey C."/>
            <person name="LaButti K."/>
            <person name="Lindquist E.A."/>
            <person name="Lipzen A."/>
            <person name="Lundell T."/>
            <person name="Morin E."/>
            <person name="Murat C."/>
            <person name="Riley R."/>
            <person name="Ohm R."/>
            <person name="Sun H."/>
            <person name="Tunlid A."/>
            <person name="Henrissat B."/>
            <person name="Grigoriev I.V."/>
            <person name="Hibbett D.S."/>
            <person name="Martin F."/>
        </authorList>
    </citation>
    <scope>NUCLEOTIDE SEQUENCE [LARGE SCALE GENOMIC DNA]</scope>
    <source>
        <strain evidence="8">MAFF 305830</strain>
    </source>
</reference>
<dbReference type="InterPro" id="IPR051593">
    <property type="entry name" value="Ergosterol_Biosynth_ERG27"/>
</dbReference>
<evidence type="ECO:0000256" key="3">
    <source>
        <dbReference type="ARBA" id="ARBA00022955"/>
    </source>
</evidence>
<organism evidence="7 8">
    <name type="scientific">Serendipita vermifera MAFF 305830</name>
    <dbReference type="NCBI Taxonomy" id="933852"/>
    <lineage>
        <taxon>Eukaryota</taxon>
        <taxon>Fungi</taxon>
        <taxon>Dikarya</taxon>
        <taxon>Basidiomycota</taxon>
        <taxon>Agaricomycotina</taxon>
        <taxon>Agaricomycetes</taxon>
        <taxon>Sebacinales</taxon>
        <taxon>Serendipitaceae</taxon>
        <taxon>Serendipita</taxon>
    </lineage>
</organism>
<dbReference type="GO" id="GO:0006694">
    <property type="term" value="P:steroid biosynthetic process"/>
    <property type="evidence" value="ECO:0007669"/>
    <property type="project" value="UniProtKB-KW"/>
</dbReference>
<keyword evidence="3" id="KW-0752">Steroid biosynthesis</keyword>
<reference evidence="7 8" key="1">
    <citation type="submission" date="2014-04" db="EMBL/GenBank/DDBJ databases">
        <authorList>
            <consortium name="DOE Joint Genome Institute"/>
            <person name="Kuo A."/>
            <person name="Zuccaro A."/>
            <person name="Kohler A."/>
            <person name="Nagy L.G."/>
            <person name="Floudas D."/>
            <person name="Copeland A."/>
            <person name="Barry K.W."/>
            <person name="Cichocki N."/>
            <person name="Veneault-Fourrey C."/>
            <person name="LaButti K."/>
            <person name="Lindquist E.A."/>
            <person name="Lipzen A."/>
            <person name="Lundell T."/>
            <person name="Morin E."/>
            <person name="Murat C."/>
            <person name="Sun H."/>
            <person name="Tunlid A."/>
            <person name="Henrissat B."/>
            <person name="Grigoriev I.V."/>
            <person name="Hibbett D.S."/>
            <person name="Martin F."/>
            <person name="Nordberg H.P."/>
            <person name="Cantor M.N."/>
            <person name="Hua S.X."/>
        </authorList>
    </citation>
    <scope>NUCLEOTIDE SEQUENCE [LARGE SCALE GENOMIC DNA]</scope>
    <source>
        <strain evidence="7 8">MAFF 305830</strain>
    </source>
</reference>
<dbReference type="OrthoDB" id="9989144at2759"/>
<proteinExistence type="inferred from homology"/>
<dbReference type="AlphaFoldDB" id="A0A0C2XK95"/>
<evidence type="ECO:0000313" key="8">
    <source>
        <dbReference type="Proteomes" id="UP000054097"/>
    </source>
</evidence>
<evidence type="ECO:0000256" key="4">
    <source>
        <dbReference type="ARBA" id="ARBA00023002"/>
    </source>
</evidence>
<dbReference type="Gene3D" id="3.40.50.720">
    <property type="entry name" value="NAD(P)-binding Rossmann-like Domain"/>
    <property type="match status" value="1"/>
</dbReference>
<dbReference type="STRING" id="933852.A0A0C2XK95"/>
<evidence type="ECO:0000256" key="2">
    <source>
        <dbReference type="ARBA" id="ARBA00022857"/>
    </source>
</evidence>
<dbReference type="HOGENOM" id="CLU_029944_1_0_1"/>
<dbReference type="GO" id="GO:0005811">
    <property type="term" value="C:lipid droplet"/>
    <property type="evidence" value="ECO:0007669"/>
    <property type="project" value="TreeGrafter"/>
</dbReference>
<accession>A0A0C2XK95</accession>
<keyword evidence="8" id="KW-1185">Reference proteome</keyword>